<evidence type="ECO:0000313" key="1">
    <source>
        <dbReference type="EMBL" id="UXC18531.1"/>
    </source>
</evidence>
<protein>
    <submittedName>
        <fullName evidence="1">Uncharacterized protein</fullName>
    </submittedName>
</protein>
<dbReference type="EMBL" id="CP104377">
    <property type="protein sequence ID" value="UXC18531.1"/>
    <property type="molecule type" value="Genomic_DNA"/>
</dbReference>
<accession>A0ABY5ZYI4</accession>
<reference evidence="1" key="1">
    <citation type="submission" date="2022-09" db="EMBL/GenBank/DDBJ databases">
        <title>Bacterial diversity in gut of crayfish and pufferfish.</title>
        <authorList>
            <person name="Huang Y."/>
        </authorList>
    </citation>
    <scope>NUCLEOTIDE SEQUENCE</scope>
    <source>
        <strain evidence="1">PR12</strain>
    </source>
</reference>
<evidence type="ECO:0000313" key="2">
    <source>
        <dbReference type="Proteomes" id="UP001058290"/>
    </source>
</evidence>
<keyword evidence="2" id="KW-1185">Reference proteome</keyword>
<dbReference type="Proteomes" id="UP001058290">
    <property type="component" value="Chromosome"/>
</dbReference>
<proteinExistence type="predicted"/>
<dbReference type="RefSeq" id="WP_260719097.1">
    <property type="nucleotide sequence ID" value="NZ_CP104377.1"/>
</dbReference>
<name>A0ABY5ZYI4_9BURK</name>
<sequence length="78" mass="8424">MSVFSDQQLAAAALADTYIQIILTTKPELLLPIPAQLDSNGAPDESSVVFQASKITLFRQILIAQLVGQPINIEAQED</sequence>
<organism evidence="1 2">
    <name type="scientific">Comamonas squillarum</name>
    <dbReference type="NCBI Taxonomy" id="2977320"/>
    <lineage>
        <taxon>Bacteria</taxon>
        <taxon>Pseudomonadati</taxon>
        <taxon>Pseudomonadota</taxon>
        <taxon>Betaproteobacteria</taxon>
        <taxon>Burkholderiales</taxon>
        <taxon>Comamonadaceae</taxon>
        <taxon>Comamonas</taxon>
    </lineage>
</organism>
<gene>
    <name evidence="1" type="ORF">N4T19_23095</name>
</gene>